<dbReference type="InterPro" id="IPR018490">
    <property type="entry name" value="cNMP-bd_dom_sf"/>
</dbReference>
<dbReference type="PROSITE" id="PS00889">
    <property type="entry name" value="CNMP_BINDING_2"/>
    <property type="match status" value="1"/>
</dbReference>
<evidence type="ECO:0000256" key="2">
    <source>
        <dbReference type="ARBA" id="ARBA00022448"/>
    </source>
</evidence>
<keyword evidence="2" id="KW-0813">Transport</keyword>
<dbReference type="SMART" id="SM00382">
    <property type="entry name" value="AAA"/>
    <property type="match status" value="1"/>
</dbReference>
<protein>
    <recommendedName>
        <fullName evidence="17">ABC transporter ATP-binding protein</fullName>
    </recommendedName>
</protein>
<keyword evidence="4 11" id="KW-0812">Transmembrane</keyword>
<dbReference type="PROSITE" id="PS00211">
    <property type="entry name" value="ABC_TRANSPORTER_1"/>
    <property type="match status" value="1"/>
</dbReference>
<dbReference type="Pfam" id="PF00005">
    <property type="entry name" value="ABC_tran"/>
    <property type="match status" value="1"/>
</dbReference>
<dbReference type="GO" id="GO:0015421">
    <property type="term" value="F:ABC-type oligopeptide transporter activity"/>
    <property type="evidence" value="ECO:0007669"/>
    <property type="project" value="TreeGrafter"/>
</dbReference>
<organism evidence="15 16">
    <name type="scientific">Paenibacillus agaridevorans</name>
    <dbReference type="NCBI Taxonomy" id="171404"/>
    <lineage>
        <taxon>Bacteria</taxon>
        <taxon>Bacillati</taxon>
        <taxon>Bacillota</taxon>
        <taxon>Bacilli</taxon>
        <taxon>Bacillales</taxon>
        <taxon>Paenibacillaceae</taxon>
        <taxon>Paenibacillus</taxon>
    </lineage>
</organism>
<dbReference type="RefSeq" id="WP_108995929.1">
    <property type="nucleotide sequence ID" value="NZ_BDQX01000430.1"/>
</dbReference>
<evidence type="ECO:0008006" key="17">
    <source>
        <dbReference type="Google" id="ProtNLM"/>
    </source>
</evidence>
<dbReference type="SUPFAM" id="SSF51206">
    <property type="entry name" value="cAMP-binding domain-like"/>
    <property type="match status" value="1"/>
</dbReference>
<evidence type="ECO:0000256" key="7">
    <source>
        <dbReference type="ARBA" id="ARBA00022840"/>
    </source>
</evidence>
<dbReference type="InterPro" id="IPR003439">
    <property type="entry name" value="ABC_transporter-like_ATP-bd"/>
</dbReference>
<evidence type="ECO:0000256" key="9">
    <source>
        <dbReference type="ARBA" id="ARBA00023136"/>
    </source>
</evidence>
<dbReference type="AlphaFoldDB" id="A0A2R5EY98"/>
<evidence type="ECO:0000256" key="10">
    <source>
        <dbReference type="ARBA" id="ARBA00023159"/>
    </source>
</evidence>
<feature type="transmembrane region" description="Helical" evidence="11">
    <location>
        <begin position="144"/>
        <end position="171"/>
    </location>
</feature>
<evidence type="ECO:0000256" key="3">
    <source>
        <dbReference type="ARBA" id="ARBA00022475"/>
    </source>
</evidence>
<feature type="domain" description="Cyclic nucleotide-binding" evidence="12">
    <location>
        <begin position="594"/>
        <end position="714"/>
    </location>
</feature>
<dbReference type="PROSITE" id="PS50929">
    <property type="entry name" value="ABC_TM1F"/>
    <property type="match status" value="1"/>
</dbReference>
<dbReference type="Gene3D" id="2.60.120.10">
    <property type="entry name" value="Jelly Rolls"/>
    <property type="match status" value="1"/>
</dbReference>
<evidence type="ECO:0000256" key="8">
    <source>
        <dbReference type="ARBA" id="ARBA00022989"/>
    </source>
</evidence>
<feature type="transmembrane region" description="Helical" evidence="11">
    <location>
        <begin position="54"/>
        <end position="75"/>
    </location>
</feature>
<proteinExistence type="predicted"/>
<keyword evidence="3" id="KW-1003">Cell membrane</keyword>
<evidence type="ECO:0000256" key="6">
    <source>
        <dbReference type="ARBA" id="ARBA00022807"/>
    </source>
</evidence>
<dbReference type="Proteomes" id="UP000245202">
    <property type="component" value="Unassembled WGS sequence"/>
</dbReference>
<dbReference type="InterPro" id="IPR011527">
    <property type="entry name" value="ABC1_TM_dom"/>
</dbReference>
<dbReference type="SUPFAM" id="SSF90123">
    <property type="entry name" value="ABC transporter transmembrane region"/>
    <property type="match status" value="1"/>
</dbReference>
<comment type="subcellular location">
    <subcellularLocation>
        <location evidence="1">Cell membrane</location>
        <topology evidence="1">Multi-pass membrane protein</topology>
    </subcellularLocation>
</comment>
<feature type="domain" description="ABC transporter" evidence="13">
    <location>
        <begin position="335"/>
        <end position="569"/>
    </location>
</feature>
<gene>
    <name evidence="15" type="ORF">PAT3040_06517</name>
</gene>
<keyword evidence="6" id="KW-0645">Protease</keyword>
<dbReference type="EMBL" id="BDQX01000430">
    <property type="protein sequence ID" value="GBG11682.1"/>
    <property type="molecule type" value="Genomic_DNA"/>
</dbReference>
<evidence type="ECO:0000256" key="1">
    <source>
        <dbReference type="ARBA" id="ARBA00004651"/>
    </source>
</evidence>
<dbReference type="InterPro" id="IPR014710">
    <property type="entry name" value="RmlC-like_jellyroll"/>
</dbReference>
<keyword evidence="6" id="KW-0378">Hydrolase</keyword>
<dbReference type="CDD" id="cd07346">
    <property type="entry name" value="ABC_6TM_exporters"/>
    <property type="match status" value="1"/>
</dbReference>
<dbReference type="FunFam" id="3.40.50.300:FF:000299">
    <property type="entry name" value="ABC transporter ATP-binding protein/permease"/>
    <property type="match status" value="1"/>
</dbReference>
<dbReference type="InterPro" id="IPR036640">
    <property type="entry name" value="ABC1_TM_sf"/>
</dbReference>
<dbReference type="SUPFAM" id="SSF52540">
    <property type="entry name" value="P-loop containing nucleoside triphosphate hydrolases"/>
    <property type="match status" value="1"/>
</dbReference>
<keyword evidence="5" id="KW-0547">Nucleotide-binding</keyword>
<dbReference type="InterPro" id="IPR018488">
    <property type="entry name" value="cNMP-bd_CS"/>
</dbReference>
<dbReference type="InterPro" id="IPR000595">
    <property type="entry name" value="cNMP-bd_dom"/>
</dbReference>
<dbReference type="PANTHER" id="PTHR43394:SF1">
    <property type="entry name" value="ATP-BINDING CASSETTE SUB-FAMILY B MEMBER 10, MITOCHONDRIAL"/>
    <property type="match status" value="1"/>
</dbReference>
<name>A0A2R5EY98_9BACL</name>
<keyword evidence="6" id="KW-0788">Thiol protease</keyword>
<keyword evidence="9 11" id="KW-0472">Membrane</keyword>
<evidence type="ECO:0000256" key="5">
    <source>
        <dbReference type="ARBA" id="ARBA00022741"/>
    </source>
</evidence>
<dbReference type="PRINTS" id="PR00103">
    <property type="entry name" value="CAMPKINASE"/>
</dbReference>
<dbReference type="PROSITE" id="PS50893">
    <property type="entry name" value="ABC_TRANSPORTER_2"/>
    <property type="match status" value="1"/>
</dbReference>
<evidence type="ECO:0000256" key="4">
    <source>
        <dbReference type="ARBA" id="ARBA00022692"/>
    </source>
</evidence>
<evidence type="ECO:0000259" key="12">
    <source>
        <dbReference type="PROSITE" id="PS50042"/>
    </source>
</evidence>
<dbReference type="PANTHER" id="PTHR43394">
    <property type="entry name" value="ATP-DEPENDENT PERMEASE MDL1, MITOCHONDRIAL"/>
    <property type="match status" value="1"/>
</dbReference>
<dbReference type="GO" id="GO:0005524">
    <property type="term" value="F:ATP binding"/>
    <property type="evidence" value="ECO:0007669"/>
    <property type="project" value="UniProtKB-KW"/>
</dbReference>
<dbReference type="PROSITE" id="PS50042">
    <property type="entry name" value="CNMP_BINDING_3"/>
    <property type="match status" value="1"/>
</dbReference>
<comment type="caution">
    <text evidence="15">The sequence shown here is derived from an EMBL/GenBank/DDBJ whole genome shotgun (WGS) entry which is preliminary data.</text>
</comment>
<dbReference type="Pfam" id="PF00664">
    <property type="entry name" value="ABC_membrane"/>
    <property type="match status" value="1"/>
</dbReference>
<dbReference type="GO" id="GO:0016887">
    <property type="term" value="F:ATP hydrolysis activity"/>
    <property type="evidence" value="ECO:0007669"/>
    <property type="project" value="InterPro"/>
</dbReference>
<dbReference type="InterPro" id="IPR003593">
    <property type="entry name" value="AAA+_ATPase"/>
</dbReference>
<keyword evidence="8 11" id="KW-1133">Transmembrane helix</keyword>
<dbReference type="Gene3D" id="3.40.50.300">
    <property type="entry name" value="P-loop containing nucleotide triphosphate hydrolases"/>
    <property type="match status" value="1"/>
</dbReference>
<evidence type="ECO:0000259" key="14">
    <source>
        <dbReference type="PROSITE" id="PS50929"/>
    </source>
</evidence>
<feature type="domain" description="ABC transmembrane type-1" evidence="14">
    <location>
        <begin position="19"/>
        <end position="301"/>
    </location>
</feature>
<feature type="transmembrane region" description="Helical" evidence="11">
    <location>
        <begin position="245"/>
        <end position="266"/>
    </location>
</feature>
<sequence length="715" mass="78884">MQLTTMILSQLWKHKLWTVLFLLALVLEVAYAVAAPYSLKFIMDEALIPRNMEVFLLILGILLIGGTISVVANLLGDYSLGILSGNTIRTLRAKLFSHLQKQSLPFFQQYRIGDLTTRFSSDMSSIEGLVRLTSPSLLKESFSVVLGLTALFLLEWRLALALLAASLLMMLAPKLLQKRAEAATIAYRDAQAGFSNTVDEMIKGHRTIKGLHQQERFTTRGGSDIKGLFTLGFRLHMTSSLMERIPLAIMLLTNGGLIGLGGYLIFREMMSIGDFMAFFTLSLTVAQGGANLSYLIPDFIDSGVSFRRVGEVLEVEPTVPEAGNAKTLQQEVGTFRLNQVTFGYSDTTTQLRNVSLDIPSGSYVAFVGSSGSGKSTALQLLARFYDPREGAVMADNLDLRTISEVSLRRYVTLVTQETFLFNTTIRDNLVLDQSGLTDEELRVAAEKAKIHAVIERWPDGYDTKVHHEGGTLSGGERQRLAIARALLRKPRLLLLDEVTSALDPATEADINKLLLELRGAHTLVSVTHRLDSAAQADLIFVFDQGVVVESGSHPELMERGGVYRGLWDKQHGFRLSEDGRHAAVQGERLSKLAFFSGLESDALEEIAAHFATETFKAGEDVVTEGEEGDKFYIIVRGRFEVRKEIEGQGEITVAVLQDGDHFGEIALLRDIPRTATVRASASGTVLSMNRESFLGITARYPQIRSVLEQSLLERS</sequence>
<dbReference type="Pfam" id="PF00027">
    <property type="entry name" value="cNMP_binding"/>
    <property type="match status" value="1"/>
</dbReference>
<keyword evidence="16" id="KW-1185">Reference proteome</keyword>
<dbReference type="CDD" id="cd00038">
    <property type="entry name" value="CAP_ED"/>
    <property type="match status" value="1"/>
</dbReference>
<dbReference type="InterPro" id="IPR017871">
    <property type="entry name" value="ABC_transporter-like_CS"/>
</dbReference>
<dbReference type="InterPro" id="IPR027417">
    <property type="entry name" value="P-loop_NTPase"/>
</dbReference>
<keyword evidence="10" id="KW-0010">Activator</keyword>
<dbReference type="PROSITE" id="PS00888">
    <property type="entry name" value="CNMP_BINDING_1"/>
    <property type="match status" value="1"/>
</dbReference>
<evidence type="ECO:0000313" key="16">
    <source>
        <dbReference type="Proteomes" id="UP000245202"/>
    </source>
</evidence>
<evidence type="ECO:0000259" key="13">
    <source>
        <dbReference type="PROSITE" id="PS50893"/>
    </source>
</evidence>
<keyword evidence="7" id="KW-0067">ATP-binding</keyword>
<reference evidence="15 16" key="1">
    <citation type="submission" date="2017-08" db="EMBL/GenBank/DDBJ databases">
        <title>Substantial Increase in Enzyme Production by Combined Drug-Resistance Mutations in Paenibacillus agaridevorans.</title>
        <authorList>
            <person name="Tanaka Y."/>
            <person name="Funane K."/>
            <person name="Hosaka T."/>
            <person name="Shiwa Y."/>
            <person name="Fujita N."/>
            <person name="Miyazaki T."/>
            <person name="Yoshikawa H."/>
            <person name="Murakami K."/>
            <person name="Kasahara K."/>
            <person name="Inaoka T."/>
            <person name="Hiraga Y."/>
            <person name="Ochi K."/>
        </authorList>
    </citation>
    <scope>NUCLEOTIDE SEQUENCE [LARGE SCALE GENOMIC DNA]</scope>
    <source>
        <strain evidence="15 16">T-3040</strain>
    </source>
</reference>
<dbReference type="InterPro" id="IPR039421">
    <property type="entry name" value="Type_1_exporter"/>
</dbReference>
<dbReference type="Gene3D" id="1.20.1560.10">
    <property type="entry name" value="ABC transporter type 1, transmembrane domain"/>
    <property type="match status" value="1"/>
</dbReference>
<dbReference type="SMART" id="SM00100">
    <property type="entry name" value="cNMP"/>
    <property type="match status" value="1"/>
</dbReference>
<evidence type="ECO:0000313" key="15">
    <source>
        <dbReference type="EMBL" id="GBG11682.1"/>
    </source>
</evidence>
<dbReference type="GO" id="GO:0008234">
    <property type="term" value="F:cysteine-type peptidase activity"/>
    <property type="evidence" value="ECO:0007669"/>
    <property type="project" value="UniProtKB-KW"/>
</dbReference>
<evidence type="ECO:0000256" key="11">
    <source>
        <dbReference type="SAM" id="Phobius"/>
    </source>
</evidence>
<accession>A0A2R5EY98</accession>
<dbReference type="GO" id="GO:0005886">
    <property type="term" value="C:plasma membrane"/>
    <property type="evidence" value="ECO:0007669"/>
    <property type="project" value="UniProtKB-SubCell"/>
</dbReference>